<proteinExistence type="predicted"/>
<sequence length="142" mass="16296">MTRRLLCLLLLLFTACLSGPSEAEQREKLEADVMALHDKAMAEMGTIYTLRRELTSLRDSLAANTKNTATTQQLTREIGQLEIADEAMMSWMRQYKAPAEEQPPQEAIKYLQQEQTKMERVKHLMDSTITAARNTLQQHEQQ</sequence>
<name>A0ABW5CZ16_9BACT</name>
<accession>A0ABW5CZ16</accession>
<evidence type="ECO:0000313" key="3">
    <source>
        <dbReference type="Proteomes" id="UP001597374"/>
    </source>
</evidence>
<evidence type="ECO:0000313" key="2">
    <source>
        <dbReference type="EMBL" id="MFD2247305.1"/>
    </source>
</evidence>
<reference evidence="3" key="1">
    <citation type="journal article" date="2019" name="Int. J. Syst. Evol. Microbiol.">
        <title>The Global Catalogue of Microorganisms (GCM) 10K type strain sequencing project: providing services to taxonomists for standard genome sequencing and annotation.</title>
        <authorList>
            <consortium name="The Broad Institute Genomics Platform"/>
            <consortium name="The Broad Institute Genome Sequencing Center for Infectious Disease"/>
            <person name="Wu L."/>
            <person name="Ma J."/>
        </authorList>
    </citation>
    <scope>NUCLEOTIDE SEQUENCE [LARGE SCALE GENOMIC DNA]</scope>
    <source>
        <strain evidence="3">CGMCC 4.1782</strain>
    </source>
</reference>
<protein>
    <recommendedName>
        <fullName evidence="4">Viral A-type inclusion protein</fullName>
    </recommendedName>
</protein>
<evidence type="ECO:0008006" key="4">
    <source>
        <dbReference type="Google" id="ProtNLM"/>
    </source>
</evidence>
<feature type="chain" id="PRO_5047148348" description="Viral A-type inclusion protein" evidence="1">
    <location>
        <begin position="24"/>
        <end position="142"/>
    </location>
</feature>
<keyword evidence="1" id="KW-0732">Signal</keyword>
<dbReference type="RefSeq" id="WP_250430238.1">
    <property type="nucleotide sequence ID" value="NZ_JALPRR010000003.1"/>
</dbReference>
<feature type="signal peptide" evidence="1">
    <location>
        <begin position="1"/>
        <end position="23"/>
    </location>
</feature>
<dbReference type="EMBL" id="JBHUIM010000002">
    <property type="protein sequence ID" value="MFD2247305.1"/>
    <property type="molecule type" value="Genomic_DNA"/>
</dbReference>
<organism evidence="2 3">
    <name type="scientific">Pontibacter ruber</name>
    <dbReference type="NCBI Taxonomy" id="1343895"/>
    <lineage>
        <taxon>Bacteria</taxon>
        <taxon>Pseudomonadati</taxon>
        <taxon>Bacteroidota</taxon>
        <taxon>Cytophagia</taxon>
        <taxon>Cytophagales</taxon>
        <taxon>Hymenobacteraceae</taxon>
        <taxon>Pontibacter</taxon>
    </lineage>
</organism>
<gene>
    <name evidence="2" type="ORF">ACFSKP_13650</name>
</gene>
<evidence type="ECO:0000256" key="1">
    <source>
        <dbReference type="SAM" id="SignalP"/>
    </source>
</evidence>
<comment type="caution">
    <text evidence="2">The sequence shown here is derived from an EMBL/GenBank/DDBJ whole genome shotgun (WGS) entry which is preliminary data.</text>
</comment>
<keyword evidence="3" id="KW-1185">Reference proteome</keyword>
<dbReference type="PROSITE" id="PS51257">
    <property type="entry name" value="PROKAR_LIPOPROTEIN"/>
    <property type="match status" value="1"/>
</dbReference>
<dbReference type="Proteomes" id="UP001597374">
    <property type="component" value="Unassembled WGS sequence"/>
</dbReference>